<feature type="domain" description="HTH tetR-type" evidence="3">
    <location>
        <begin position="15"/>
        <end position="75"/>
    </location>
</feature>
<dbReference type="InterPro" id="IPR050109">
    <property type="entry name" value="HTH-type_TetR-like_transc_reg"/>
</dbReference>
<evidence type="ECO:0000313" key="5">
    <source>
        <dbReference type="Proteomes" id="UP000605568"/>
    </source>
</evidence>
<dbReference type="Gene3D" id="1.10.357.10">
    <property type="entry name" value="Tetracycline Repressor, domain 2"/>
    <property type="match status" value="1"/>
</dbReference>
<sequence length="222" mass="23741">MDASFRRARHPEQKEQRREAILTAARGLALDAGVARVSLGDIATAVGLVKSNVLRYFGTREEIYLQLTMNDGTDWADAASDRLTNASGIDEMAAALADSFAERPLYCDLVSHAETMLEHNVSVEVLRTYKVWAIGMYARVGERIVGACPELTGQEGASVVFAAGAFVGRLHPITQPPAALAELYAREPAIAAVFPPFRPALQRFIAATASGLPAVRGGSALS</sequence>
<dbReference type="Pfam" id="PF17929">
    <property type="entry name" value="TetR_C_34"/>
    <property type="match status" value="1"/>
</dbReference>
<evidence type="ECO:0000259" key="3">
    <source>
        <dbReference type="PROSITE" id="PS50977"/>
    </source>
</evidence>
<dbReference type="PROSITE" id="PS50977">
    <property type="entry name" value="HTH_TETR_2"/>
    <property type="match status" value="1"/>
</dbReference>
<accession>A0ABQ3MEJ8</accession>
<dbReference type="Pfam" id="PF00440">
    <property type="entry name" value="TetR_N"/>
    <property type="match status" value="1"/>
</dbReference>
<gene>
    <name evidence="4" type="ORF">GCM10017774_32170</name>
</gene>
<evidence type="ECO:0000313" key="4">
    <source>
        <dbReference type="EMBL" id="GHH39861.1"/>
    </source>
</evidence>
<keyword evidence="5" id="KW-1185">Reference proteome</keyword>
<evidence type="ECO:0000256" key="1">
    <source>
        <dbReference type="ARBA" id="ARBA00023125"/>
    </source>
</evidence>
<dbReference type="RefSeq" id="WP_191298721.1">
    <property type="nucleotide sequence ID" value="NZ_BNAR01000004.1"/>
</dbReference>
<dbReference type="InterPro" id="IPR041483">
    <property type="entry name" value="TetR_C_34"/>
</dbReference>
<dbReference type="InterPro" id="IPR009057">
    <property type="entry name" value="Homeodomain-like_sf"/>
</dbReference>
<reference evidence="5" key="1">
    <citation type="journal article" date="2019" name="Int. J. Syst. Evol. Microbiol.">
        <title>The Global Catalogue of Microorganisms (GCM) 10K type strain sequencing project: providing services to taxonomists for standard genome sequencing and annotation.</title>
        <authorList>
            <consortium name="The Broad Institute Genomics Platform"/>
            <consortium name="The Broad Institute Genome Sequencing Center for Infectious Disease"/>
            <person name="Wu L."/>
            <person name="Ma J."/>
        </authorList>
    </citation>
    <scope>NUCLEOTIDE SEQUENCE [LARGE SCALE GENOMIC DNA]</scope>
    <source>
        <strain evidence="5">CGMCC 4.7367</strain>
    </source>
</reference>
<feature type="DNA-binding region" description="H-T-H motif" evidence="2">
    <location>
        <begin position="38"/>
        <end position="57"/>
    </location>
</feature>
<dbReference type="EMBL" id="BNAR01000004">
    <property type="protein sequence ID" value="GHH39861.1"/>
    <property type="molecule type" value="Genomic_DNA"/>
</dbReference>
<name>A0ABQ3MEJ8_9PSEU</name>
<dbReference type="Proteomes" id="UP000605568">
    <property type="component" value="Unassembled WGS sequence"/>
</dbReference>
<dbReference type="InterPro" id="IPR001647">
    <property type="entry name" value="HTH_TetR"/>
</dbReference>
<evidence type="ECO:0000256" key="2">
    <source>
        <dbReference type="PROSITE-ProRule" id="PRU00335"/>
    </source>
</evidence>
<dbReference type="SUPFAM" id="SSF46689">
    <property type="entry name" value="Homeodomain-like"/>
    <property type="match status" value="1"/>
</dbReference>
<keyword evidence="1 2" id="KW-0238">DNA-binding</keyword>
<organism evidence="4 5">
    <name type="scientific">Lentzea cavernae</name>
    <dbReference type="NCBI Taxonomy" id="2020703"/>
    <lineage>
        <taxon>Bacteria</taxon>
        <taxon>Bacillati</taxon>
        <taxon>Actinomycetota</taxon>
        <taxon>Actinomycetes</taxon>
        <taxon>Pseudonocardiales</taxon>
        <taxon>Pseudonocardiaceae</taxon>
        <taxon>Lentzea</taxon>
    </lineage>
</organism>
<protein>
    <submittedName>
        <fullName evidence="4">TetR family transcriptional regulator</fullName>
    </submittedName>
</protein>
<dbReference type="PANTHER" id="PTHR30055">
    <property type="entry name" value="HTH-TYPE TRANSCRIPTIONAL REGULATOR RUTR"/>
    <property type="match status" value="1"/>
</dbReference>
<comment type="caution">
    <text evidence="4">The sequence shown here is derived from an EMBL/GenBank/DDBJ whole genome shotgun (WGS) entry which is preliminary data.</text>
</comment>
<proteinExistence type="predicted"/>
<dbReference type="PANTHER" id="PTHR30055:SF178">
    <property type="entry name" value="POSSIBLE TRANSCRIPTIONAL REGULATORY PROTEIN"/>
    <property type="match status" value="1"/>
</dbReference>